<dbReference type="AlphaFoldDB" id="A0A371Z4Z5"/>
<organism evidence="1 2">
    <name type="scientific">Komagataeibacter melaceti</name>
    <dbReference type="NCBI Taxonomy" id="2766577"/>
    <lineage>
        <taxon>Bacteria</taxon>
        <taxon>Pseudomonadati</taxon>
        <taxon>Pseudomonadota</taxon>
        <taxon>Alphaproteobacteria</taxon>
        <taxon>Acetobacterales</taxon>
        <taxon>Acetobacteraceae</taxon>
        <taxon>Komagataeibacter</taxon>
    </lineage>
</organism>
<comment type="caution">
    <text evidence="1">The sequence shown here is derived from an EMBL/GenBank/DDBJ whole genome shotgun (WGS) entry which is preliminary data.</text>
</comment>
<dbReference type="EMBL" id="QUWV01000001">
    <property type="protein sequence ID" value="RFD21556.1"/>
    <property type="molecule type" value="Genomic_DNA"/>
</dbReference>
<dbReference type="Proteomes" id="UP000262371">
    <property type="component" value="Unassembled WGS sequence"/>
</dbReference>
<keyword evidence="2" id="KW-1185">Reference proteome</keyword>
<evidence type="ECO:0000313" key="1">
    <source>
        <dbReference type="EMBL" id="RFD21556.1"/>
    </source>
</evidence>
<evidence type="ECO:0000313" key="2">
    <source>
        <dbReference type="Proteomes" id="UP000262371"/>
    </source>
</evidence>
<accession>A0A371Z4Z5</accession>
<sequence length="72" mass="8115">MKLGLGDYGFSTAPQEIRGKGRLEDAGNLQIRYQSHVMDIMNAGNQATHAIREQAVSRSDYTMFPRYGRLKP</sequence>
<gene>
    <name evidence="1" type="ORF">DY926_00175</name>
</gene>
<protein>
    <submittedName>
        <fullName evidence="1">Uncharacterized protein</fullName>
    </submittedName>
</protein>
<name>A0A371Z4Z5_9PROT</name>
<proteinExistence type="predicted"/>
<reference evidence="1 2" key="1">
    <citation type="submission" date="2018-08" db="EMBL/GenBank/DDBJ databases">
        <title>Komagataeibacter sp. AV 382.</title>
        <authorList>
            <person name="Skraban J."/>
            <person name="Trcek J."/>
        </authorList>
    </citation>
    <scope>NUCLEOTIDE SEQUENCE [LARGE SCALE GENOMIC DNA]</scope>
    <source>
        <strain evidence="1 2">AV 382</strain>
    </source>
</reference>